<dbReference type="PANTHER" id="PTHR30575:SF8">
    <property type="entry name" value="PEPTIDASE M20 DOMAIN-CONTAINING PROTEIN 2"/>
    <property type="match status" value="1"/>
</dbReference>
<dbReference type="InterPro" id="IPR017144">
    <property type="entry name" value="Xaa-Arg_dipeptidase"/>
</dbReference>
<dbReference type="SUPFAM" id="SSF53187">
    <property type="entry name" value="Zn-dependent exopeptidases"/>
    <property type="match status" value="1"/>
</dbReference>
<keyword evidence="5" id="KW-1185">Reference proteome</keyword>
<dbReference type="NCBIfam" id="TIGR01891">
    <property type="entry name" value="amidohydrolases"/>
    <property type="match status" value="1"/>
</dbReference>
<sequence length="433" mass="46036">MTIIETVDTKPPPVEANTVSTSSIASQTIITPVQAIDEATAQIEPALYTVNRTIYDHPELCYEEVTAHDTIVAFLRSLGHAVTEHAYDISTSFEAVFEQGTGGREVVFNAEYDALPGIGHACGHNLIAISGLVAYFSLCSALKASPAANGRVRILGTPAEEGGAGKVKLLNAGAYKGADVCLMAHPSSSSTHGPPEFTGTAGFATIARTAVVADFYGVPAHAGGNPWDGVNALDALVSAYTSVAMLRQQIRPEQRIHVCILHAPKVGNVIPPHTRVQFATRSPTYGGAQALQDKVIKCLEGGALATGCTVKCEEELPYLDTRLNPTLNERYVANMARYGEHIRVAADEPMSASTDMGNVTYVMPGLHAFFGIPCPDDVSGHHPSFTAAAGTDEAFASAVRCGKGLALTGWDVMMDDKVMERAKVDFEKDKMMR</sequence>
<dbReference type="InterPro" id="IPR036264">
    <property type="entry name" value="Bact_exopeptidase_dim_dom"/>
</dbReference>
<dbReference type="Proteomes" id="UP001642482">
    <property type="component" value="Unassembled WGS sequence"/>
</dbReference>
<evidence type="ECO:0000313" key="5">
    <source>
        <dbReference type="Proteomes" id="UP001642482"/>
    </source>
</evidence>
<dbReference type="SUPFAM" id="SSF55031">
    <property type="entry name" value="Bacterial exopeptidase dimerisation domain"/>
    <property type="match status" value="1"/>
</dbReference>
<dbReference type="Pfam" id="PF07687">
    <property type="entry name" value="M20_dimer"/>
    <property type="match status" value="1"/>
</dbReference>
<organism evidence="4 5">
    <name type="scientific">Sporothrix eucalyptigena</name>
    <dbReference type="NCBI Taxonomy" id="1812306"/>
    <lineage>
        <taxon>Eukaryota</taxon>
        <taxon>Fungi</taxon>
        <taxon>Dikarya</taxon>
        <taxon>Ascomycota</taxon>
        <taxon>Pezizomycotina</taxon>
        <taxon>Sordariomycetes</taxon>
        <taxon>Sordariomycetidae</taxon>
        <taxon>Ophiostomatales</taxon>
        <taxon>Ophiostomataceae</taxon>
        <taxon>Sporothrix</taxon>
    </lineage>
</organism>
<dbReference type="PIRSF" id="PIRSF037226">
    <property type="entry name" value="Amidohydrolase_ACY1L2_prd"/>
    <property type="match status" value="1"/>
</dbReference>
<evidence type="ECO:0000259" key="3">
    <source>
        <dbReference type="Pfam" id="PF07687"/>
    </source>
</evidence>
<name>A0ABP0C2N7_9PEZI</name>
<feature type="domain" description="Peptidase M20 dimerisation" evidence="3">
    <location>
        <begin position="214"/>
        <end position="300"/>
    </location>
</feature>
<dbReference type="PANTHER" id="PTHR30575">
    <property type="entry name" value="PEPTIDASE M20"/>
    <property type="match status" value="1"/>
</dbReference>
<dbReference type="CDD" id="cd05672">
    <property type="entry name" value="M20_ACY1L2-like"/>
    <property type="match status" value="1"/>
</dbReference>
<comment type="caution">
    <text evidence="4">The sequence shown here is derived from an EMBL/GenBank/DDBJ whole genome shotgun (WGS) entry which is preliminary data.</text>
</comment>
<reference evidence="4 5" key="1">
    <citation type="submission" date="2024-01" db="EMBL/GenBank/DDBJ databases">
        <authorList>
            <person name="Allen C."/>
            <person name="Tagirdzhanova G."/>
        </authorList>
    </citation>
    <scope>NUCLEOTIDE SEQUENCE [LARGE SCALE GENOMIC DNA]</scope>
</reference>
<proteinExistence type="inferred from homology"/>
<comment type="similarity">
    <text evidence="1 2">Belongs to the peptidase M20A family.</text>
</comment>
<evidence type="ECO:0000256" key="1">
    <source>
        <dbReference type="ARBA" id="ARBA00006247"/>
    </source>
</evidence>
<evidence type="ECO:0000313" key="4">
    <source>
        <dbReference type="EMBL" id="CAK7226148.1"/>
    </source>
</evidence>
<dbReference type="Gene3D" id="3.40.630.10">
    <property type="entry name" value="Zn peptidases"/>
    <property type="match status" value="1"/>
</dbReference>
<dbReference type="Pfam" id="PF01546">
    <property type="entry name" value="Peptidase_M20"/>
    <property type="match status" value="1"/>
</dbReference>
<dbReference type="InterPro" id="IPR011650">
    <property type="entry name" value="Peptidase_M20_dimer"/>
</dbReference>
<dbReference type="InterPro" id="IPR002933">
    <property type="entry name" value="Peptidase_M20"/>
</dbReference>
<protein>
    <recommendedName>
        <fullName evidence="2">Peptidase M20 domain-containing protein 2</fullName>
    </recommendedName>
</protein>
<evidence type="ECO:0000256" key="2">
    <source>
        <dbReference type="PIRNR" id="PIRNR037226"/>
    </source>
</evidence>
<dbReference type="InterPro" id="IPR017439">
    <property type="entry name" value="Amidohydrolase"/>
</dbReference>
<accession>A0ABP0C2N7</accession>
<gene>
    <name evidence="4" type="ORF">SEUCBS140593_006143</name>
</gene>
<dbReference type="InterPro" id="IPR052030">
    <property type="entry name" value="Peptidase_M20/M20A_hydrolases"/>
</dbReference>
<dbReference type="Gene3D" id="3.30.70.360">
    <property type="match status" value="1"/>
</dbReference>
<dbReference type="EMBL" id="CAWUHD010000064">
    <property type="protein sequence ID" value="CAK7226148.1"/>
    <property type="molecule type" value="Genomic_DNA"/>
</dbReference>